<keyword evidence="1 2" id="KW-0175">Coiled coil</keyword>
<dbReference type="Gene3D" id="3.40.50.300">
    <property type="entry name" value="P-loop containing nucleotide triphosphate hydrolases"/>
    <property type="match status" value="1"/>
</dbReference>
<evidence type="ECO:0000256" key="3">
    <source>
        <dbReference type="SAM" id="MobiDB-lite"/>
    </source>
</evidence>
<dbReference type="SMART" id="SM00968">
    <property type="entry name" value="SMC_hinge"/>
    <property type="match status" value="1"/>
</dbReference>
<dbReference type="InterPro" id="IPR010935">
    <property type="entry name" value="SMC_hinge"/>
</dbReference>
<sequence length="792" mass="86999">EARAGLGDAVREVLERKERGEGFGRVLAPLADLIDADEVTAASVETALGATLEALVVETVGDLPTAEEIASLPGRVAFVPISRLGSTPRRQVLDTVGMFGQQVVPMRALVRARDVEAVLNPERVEALLDRLLGETYLVPDLDAALLLAGGPLAGRRLVTRDGCVLEPDGRIIAGPVGGGETGESSGVLQQRGELARLETELATVRTQRHAAREELARVDTEAAALNDTMAGLRKQLAMGQRLLAGETAKLDRLVSEGERLERERGSLAGETQHTAQRLDKIETDRKQLQERADRLERLHAEEETRATEAQRALDAIQTERDAMAERLSAARVDVSRLGEQAAAARRDLNRATIDRDEVERQQRDLAAQIERAAERAAGYEQEIAEARQQAEQARADAQRLEGEVEQAREKLKACEAEVTRLAERVNEARAHAQHIERDWHSLEVSRREIEVKRENLEDRTGEELALDLPVEYAGYRAMMDDEEHGERVARVCVDEAAAQIDMLRAEIKKLGNVNLDSIEEEQTLAERNEELIGQVADIDEAKEQLTALIEKLNGVCRERFGESFARIQAEFGGQQGMFRKLFGGGRAEVRLMPLVKVVETDEGPKKVETGETDLLESGIEIIAKPPGKEPRSISQLSGGEKTMTAVALLLSIFRSKPSCFCVLDEVDAALDEANVGRYIEVVREYTDRSHFIVITHNKRTMQAVDRLYGVTMQERGVSTRVTVKLEQTRAGKPTPLSETPTSLGEIPTPLNEAGETPTPLEKVESNGAAPSGKPSLRKALASLREEQAVEAE</sequence>
<dbReference type="Gene3D" id="6.10.140.1720">
    <property type="match status" value="1"/>
</dbReference>
<dbReference type="CDD" id="cd03278">
    <property type="entry name" value="ABC_SMC_barmotin"/>
    <property type="match status" value="1"/>
</dbReference>
<feature type="domain" description="SMC hinge" evidence="4">
    <location>
        <begin position="24"/>
        <end position="148"/>
    </location>
</feature>
<dbReference type="SUPFAM" id="SSF57997">
    <property type="entry name" value="Tropomyosin"/>
    <property type="match status" value="1"/>
</dbReference>
<dbReference type="InterPro" id="IPR003395">
    <property type="entry name" value="RecF/RecN/SMC_N"/>
</dbReference>
<evidence type="ECO:0000256" key="2">
    <source>
        <dbReference type="SAM" id="Coils"/>
    </source>
</evidence>
<feature type="region of interest" description="Disordered" evidence="3">
    <location>
        <begin position="726"/>
        <end position="775"/>
    </location>
</feature>
<accession>A0A3B1DQZ1</accession>
<proteinExistence type="predicted"/>
<dbReference type="InterPro" id="IPR036277">
    <property type="entry name" value="SMC_hinge_sf"/>
</dbReference>
<dbReference type="PANTHER" id="PTHR43977">
    <property type="entry name" value="STRUCTURAL MAINTENANCE OF CHROMOSOMES PROTEIN 3"/>
    <property type="match status" value="1"/>
</dbReference>
<name>A0A3B1DQZ1_9ZZZZ</name>
<organism evidence="5">
    <name type="scientific">hydrothermal vent metagenome</name>
    <dbReference type="NCBI Taxonomy" id="652676"/>
    <lineage>
        <taxon>unclassified sequences</taxon>
        <taxon>metagenomes</taxon>
        <taxon>ecological metagenomes</taxon>
    </lineage>
</organism>
<dbReference type="Gene3D" id="3.30.70.1620">
    <property type="match status" value="1"/>
</dbReference>
<dbReference type="Pfam" id="PF06470">
    <property type="entry name" value="SMC_hinge"/>
    <property type="match status" value="1"/>
</dbReference>
<dbReference type="GO" id="GO:0005524">
    <property type="term" value="F:ATP binding"/>
    <property type="evidence" value="ECO:0007669"/>
    <property type="project" value="InterPro"/>
</dbReference>
<feature type="coiled-coil region" evidence="2">
    <location>
        <begin position="187"/>
        <end position="438"/>
    </location>
</feature>
<dbReference type="Pfam" id="PF02463">
    <property type="entry name" value="SMC_N"/>
    <property type="match status" value="1"/>
</dbReference>
<evidence type="ECO:0000313" key="5">
    <source>
        <dbReference type="EMBL" id="VAX39283.1"/>
    </source>
</evidence>
<dbReference type="SUPFAM" id="SSF75553">
    <property type="entry name" value="Smc hinge domain"/>
    <property type="match status" value="1"/>
</dbReference>
<dbReference type="Gene3D" id="1.20.5.170">
    <property type="match status" value="1"/>
</dbReference>
<feature type="non-terminal residue" evidence="5">
    <location>
        <position position="1"/>
    </location>
</feature>
<dbReference type="Gene3D" id="1.10.287.1490">
    <property type="match status" value="1"/>
</dbReference>
<dbReference type="GO" id="GO:0005694">
    <property type="term" value="C:chromosome"/>
    <property type="evidence" value="ECO:0007669"/>
    <property type="project" value="InterPro"/>
</dbReference>
<evidence type="ECO:0000256" key="1">
    <source>
        <dbReference type="ARBA" id="ARBA00023054"/>
    </source>
</evidence>
<dbReference type="AlphaFoldDB" id="A0A3B1DQZ1"/>
<protein>
    <submittedName>
        <fullName evidence="5">Chromosome partition protein smc</fullName>
    </submittedName>
</protein>
<evidence type="ECO:0000259" key="4">
    <source>
        <dbReference type="SMART" id="SM00968"/>
    </source>
</evidence>
<dbReference type="EMBL" id="UOGK01000216">
    <property type="protein sequence ID" value="VAX39283.1"/>
    <property type="molecule type" value="Genomic_DNA"/>
</dbReference>
<dbReference type="SUPFAM" id="SSF52540">
    <property type="entry name" value="P-loop containing nucleoside triphosphate hydrolases"/>
    <property type="match status" value="1"/>
</dbReference>
<dbReference type="InterPro" id="IPR027417">
    <property type="entry name" value="P-loop_NTPase"/>
</dbReference>
<dbReference type="Gene3D" id="1.20.1060.20">
    <property type="match status" value="1"/>
</dbReference>
<gene>
    <name evidence="5" type="ORF">MNBD_PLANCTO03-574</name>
</gene>
<reference evidence="5" key="1">
    <citation type="submission" date="2018-06" db="EMBL/GenBank/DDBJ databases">
        <authorList>
            <person name="Zhirakovskaya E."/>
        </authorList>
    </citation>
    <scope>NUCLEOTIDE SEQUENCE</scope>
</reference>
<dbReference type="GO" id="GO:0051276">
    <property type="term" value="P:chromosome organization"/>
    <property type="evidence" value="ECO:0007669"/>
    <property type="project" value="InterPro"/>
</dbReference>